<evidence type="ECO:0000313" key="3">
    <source>
        <dbReference type="Proteomes" id="UP000615446"/>
    </source>
</evidence>
<accession>A0A8H3QTM8</accession>
<name>A0A8H3QTM8_9GLOM</name>
<gene>
    <name evidence="2" type="ORF">RCL2_001565900</name>
</gene>
<sequence length="551" mass="64104">MPDPEIDSNFRKYRFKFKKNNFFANTDARQWSFYRYYIYIIYTGDSPKTFNEIFDKWTASLTFIRKHASIPKPIGNFVEELIDYNKSEEFKSIREACEQNFRAHLLSTLSSGSVAKSEMAQGYKKQANEILSGALEKNDEVPRTNSFTGEDKRNAVLDDIDATISTPATDSKQSYEFSENDLKISHWSSVAESIIGKVERTALIVDNVNLEDTFGDYCNECGNTFDLCHSDIMDLRPTSRFSEKIPEETWAEFVSDTYPEYEISGEWEKLIQNTFQPRDSLEEWVRVWRGLYENRSNGDLVIKDVIYNILAPYIKVFEEPYNILNSGDLRENQYNAQFVSPIIGSTLKAICSIDWRILEVPVESSKDRRNTNLNPIVDKVLEAKCADGLARLWSSHEEVFLYEQTGPPDFDDVTQLCIHDYKLVRTMRDVLNQRIILHLKDGISDHKDFASFGAFGHRTEVSLFWLTIHQKSYCLREYGTFKIPTVWQDLPVLSEAIMICLKFFTFMKENIKVRRSACVEQKQRLLTKRKVHTIKQNQPTPTRPKKQKNSR</sequence>
<feature type="region of interest" description="Disordered" evidence="1">
    <location>
        <begin position="530"/>
        <end position="551"/>
    </location>
</feature>
<dbReference type="Proteomes" id="UP000615446">
    <property type="component" value="Unassembled WGS sequence"/>
</dbReference>
<reference evidence="2" key="1">
    <citation type="submission" date="2019-10" db="EMBL/GenBank/DDBJ databases">
        <title>Conservation and host-specific expression of non-tandemly repeated heterogenous ribosome RNA gene in arbuscular mycorrhizal fungi.</title>
        <authorList>
            <person name="Maeda T."/>
            <person name="Kobayashi Y."/>
            <person name="Nakagawa T."/>
            <person name="Ezawa T."/>
            <person name="Yamaguchi K."/>
            <person name="Bino T."/>
            <person name="Nishimoto Y."/>
            <person name="Shigenobu S."/>
            <person name="Kawaguchi M."/>
        </authorList>
    </citation>
    <scope>NUCLEOTIDE SEQUENCE</scope>
    <source>
        <strain evidence="2">HR1</strain>
    </source>
</reference>
<dbReference type="AlphaFoldDB" id="A0A8H3QTM8"/>
<evidence type="ECO:0000256" key="1">
    <source>
        <dbReference type="SAM" id="MobiDB-lite"/>
    </source>
</evidence>
<organism evidence="2 3">
    <name type="scientific">Rhizophagus clarus</name>
    <dbReference type="NCBI Taxonomy" id="94130"/>
    <lineage>
        <taxon>Eukaryota</taxon>
        <taxon>Fungi</taxon>
        <taxon>Fungi incertae sedis</taxon>
        <taxon>Mucoromycota</taxon>
        <taxon>Glomeromycotina</taxon>
        <taxon>Glomeromycetes</taxon>
        <taxon>Glomerales</taxon>
        <taxon>Glomeraceae</taxon>
        <taxon>Rhizophagus</taxon>
    </lineage>
</organism>
<protein>
    <submittedName>
        <fullName evidence="2">Uncharacterized protein</fullName>
    </submittedName>
</protein>
<proteinExistence type="predicted"/>
<comment type="caution">
    <text evidence="2">The sequence shown here is derived from an EMBL/GenBank/DDBJ whole genome shotgun (WGS) entry which is preliminary data.</text>
</comment>
<evidence type="ECO:0000313" key="2">
    <source>
        <dbReference type="EMBL" id="GES88729.1"/>
    </source>
</evidence>
<dbReference type="OrthoDB" id="2341569at2759"/>
<dbReference type="EMBL" id="BLAL01000182">
    <property type="protein sequence ID" value="GES88729.1"/>
    <property type="molecule type" value="Genomic_DNA"/>
</dbReference>